<dbReference type="EMBL" id="JBHSDS010000001">
    <property type="protein sequence ID" value="MFC4356378.1"/>
    <property type="molecule type" value="Genomic_DNA"/>
</dbReference>
<sequence length="365" mass="39970">MTPAPNPDVGSDADPHPSLAADFERFADWCVGTSPLYERLSRVVAADGDLLAVAAAVPAGKTPPNMLFAAVQFLLLRDADHRLGEYYPSVAADAGSAAPVDDDLAAAFREFVLDHEADLREVFDTHRTQTNAVRRCAALLPAFEYVSRRVDREPLALVEVGPSAGLNLVWDRYRYEYGDAGAFGDADATATVDSRVRGGSPPFPDPPEAVPEVTSRVGVDLSPLDVTDADDVAWLRALVWPEHRDRHALLRDAVEVAAADPPELVAGDALDTVPELVAEIPDDTPVCLFDTNVRYQFDESMRERYDAVVADLGTDRELHWLTGDEGVIDEEAIYLDHAAVRDGDLNWTRLATYQQHGRWVEWLAA</sequence>
<name>A0ABD5P6T3_9EURY</name>
<dbReference type="PIRSF" id="PIRSF012608">
    <property type="entry name" value="UCP012608"/>
    <property type="match status" value="1"/>
</dbReference>
<evidence type="ECO:0000313" key="2">
    <source>
        <dbReference type="Proteomes" id="UP001595921"/>
    </source>
</evidence>
<accession>A0ABD5P6T3</accession>
<dbReference type="Pfam" id="PF10094">
    <property type="entry name" value="DUF2332"/>
    <property type="match status" value="1"/>
</dbReference>
<dbReference type="RefSeq" id="WP_267624734.1">
    <property type="nucleotide sequence ID" value="NZ_JAODIW010000010.1"/>
</dbReference>
<evidence type="ECO:0000313" key="1">
    <source>
        <dbReference type="EMBL" id="MFC4356378.1"/>
    </source>
</evidence>
<dbReference type="Proteomes" id="UP001595921">
    <property type="component" value="Unassembled WGS sequence"/>
</dbReference>
<keyword evidence="2" id="KW-1185">Reference proteome</keyword>
<dbReference type="InterPro" id="IPR011200">
    <property type="entry name" value="UCP012608"/>
</dbReference>
<gene>
    <name evidence="1" type="ORF">ACFO0N_00275</name>
</gene>
<reference evidence="1 2" key="1">
    <citation type="journal article" date="2019" name="Int. J. Syst. Evol. Microbiol.">
        <title>The Global Catalogue of Microorganisms (GCM) 10K type strain sequencing project: providing services to taxonomists for standard genome sequencing and annotation.</title>
        <authorList>
            <consortium name="The Broad Institute Genomics Platform"/>
            <consortium name="The Broad Institute Genome Sequencing Center for Infectious Disease"/>
            <person name="Wu L."/>
            <person name="Ma J."/>
        </authorList>
    </citation>
    <scope>NUCLEOTIDE SEQUENCE [LARGE SCALE GENOMIC DNA]</scope>
    <source>
        <strain evidence="1 2">CGMCC 1.12553</strain>
    </source>
</reference>
<protein>
    <submittedName>
        <fullName evidence="1">DUF2332 domain-containing protein</fullName>
    </submittedName>
</protein>
<comment type="caution">
    <text evidence="1">The sequence shown here is derived from an EMBL/GenBank/DDBJ whole genome shotgun (WGS) entry which is preliminary data.</text>
</comment>
<dbReference type="AlphaFoldDB" id="A0ABD5P6T3"/>
<proteinExistence type="predicted"/>
<organism evidence="1 2">
    <name type="scientific">Halobium salinum</name>
    <dbReference type="NCBI Taxonomy" id="1364940"/>
    <lineage>
        <taxon>Archaea</taxon>
        <taxon>Methanobacteriati</taxon>
        <taxon>Methanobacteriota</taxon>
        <taxon>Stenosarchaea group</taxon>
        <taxon>Halobacteria</taxon>
        <taxon>Halobacteriales</taxon>
        <taxon>Haloferacaceae</taxon>
        <taxon>Halobium</taxon>
    </lineage>
</organism>